<accession>A0A397SBV4</accession>
<proteinExistence type="predicted"/>
<dbReference type="InterPro" id="IPR032675">
    <property type="entry name" value="LRR_dom_sf"/>
</dbReference>
<evidence type="ECO:0000313" key="2">
    <source>
        <dbReference type="Proteomes" id="UP000265703"/>
    </source>
</evidence>
<dbReference type="SUPFAM" id="SSF52047">
    <property type="entry name" value="RNI-like"/>
    <property type="match status" value="1"/>
</dbReference>
<name>A0A397SBV4_9GLOM</name>
<dbReference type="Gene3D" id="3.80.10.10">
    <property type="entry name" value="Ribonuclease Inhibitor"/>
    <property type="match status" value="1"/>
</dbReference>
<comment type="caution">
    <text evidence="1">The sequence shown here is derived from an EMBL/GenBank/DDBJ whole genome shotgun (WGS) entry which is preliminary data.</text>
</comment>
<sequence>MKLNTDIIRNIILFINDDKTSLFSCLLINKAWCSQTIDILWSKPFRLIYSCASQFDDQSVCRCSFMTKRRQAATLIKTYFSFLILEYEQELIDNCHIKKEQILIPKFDYINYLRYIDIHEMDLSIIDFYIFNEISFNENLQDSNNNNNNNNNNEDEERIIPENFFNFFQEIIDDTTNDSQSTLSIIKIIKYLASRTLMVDLRNTFSEYQIISEILLKFIIGKCKNLKRLSLDINHIYQKSLYNPCKDFQRYPTALSFYKRSIMNNPEYKAIDIYLSIPKYVNARNCLSNIKELICTTRRNISDFLFALSKYVRNLDKLEINIDFPMETNYSNFYLSREHNLLKFEVTNLIKLIRNQKRLSHLILYNCPVDFFLIMKELKESQAENLKILSLIGIKFDNNNNILYYLKFLTSLQKFQLVNCTIIQNNYFEYLTEKLFLPNLIMIDLNNSFISYQFLQCLLQICSSDLEYLDIGKKFSSSLIEFNFNPIQFISTNFSNIKFLRCGLISFENNDLITLLSSSCNIIESIILDNNYDNDENNFAKCLSRLSEINFINLNYFGIRGNFKFSEFTLSHFLINNIRNNRALKLFTLEFTNNIWFNDDYLKEILKCLDDGFVCYKLIICAYNKINPDLLIKARKKIKIVQYVDRSRS</sequence>
<keyword evidence="2" id="KW-1185">Reference proteome</keyword>
<evidence type="ECO:0008006" key="3">
    <source>
        <dbReference type="Google" id="ProtNLM"/>
    </source>
</evidence>
<dbReference type="Proteomes" id="UP000265703">
    <property type="component" value="Unassembled WGS sequence"/>
</dbReference>
<gene>
    <name evidence="1" type="ORF">C1645_882288</name>
</gene>
<evidence type="ECO:0000313" key="1">
    <source>
        <dbReference type="EMBL" id="RIA80211.1"/>
    </source>
</evidence>
<organism evidence="1 2">
    <name type="scientific">Glomus cerebriforme</name>
    <dbReference type="NCBI Taxonomy" id="658196"/>
    <lineage>
        <taxon>Eukaryota</taxon>
        <taxon>Fungi</taxon>
        <taxon>Fungi incertae sedis</taxon>
        <taxon>Mucoromycota</taxon>
        <taxon>Glomeromycotina</taxon>
        <taxon>Glomeromycetes</taxon>
        <taxon>Glomerales</taxon>
        <taxon>Glomeraceae</taxon>
        <taxon>Glomus</taxon>
    </lineage>
</organism>
<dbReference type="AlphaFoldDB" id="A0A397SBV4"/>
<protein>
    <recommendedName>
        <fullName evidence="3">F-box domain-containing protein</fullName>
    </recommendedName>
</protein>
<dbReference type="EMBL" id="QKYT01001020">
    <property type="protein sequence ID" value="RIA80211.1"/>
    <property type="molecule type" value="Genomic_DNA"/>
</dbReference>
<reference evidence="1 2" key="1">
    <citation type="submission" date="2018-06" db="EMBL/GenBank/DDBJ databases">
        <title>Comparative genomics reveals the genomic features of Rhizophagus irregularis, R. cerebriforme, R. diaphanum and Gigaspora rosea, and their symbiotic lifestyle signature.</title>
        <authorList>
            <person name="Morin E."/>
            <person name="San Clemente H."/>
            <person name="Chen E.C.H."/>
            <person name="De La Providencia I."/>
            <person name="Hainaut M."/>
            <person name="Kuo A."/>
            <person name="Kohler A."/>
            <person name="Murat C."/>
            <person name="Tang N."/>
            <person name="Roy S."/>
            <person name="Loubradou J."/>
            <person name="Henrissat B."/>
            <person name="Grigoriev I.V."/>
            <person name="Corradi N."/>
            <person name="Roux C."/>
            <person name="Martin F.M."/>
        </authorList>
    </citation>
    <scope>NUCLEOTIDE SEQUENCE [LARGE SCALE GENOMIC DNA]</scope>
    <source>
        <strain evidence="1 2">DAOM 227022</strain>
    </source>
</reference>
<dbReference type="OrthoDB" id="2382217at2759"/>